<keyword evidence="4" id="KW-1185">Reference proteome</keyword>
<feature type="region of interest" description="Disordered" evidence="1">
    <location>
        <begin position="184"/>
        <end position="205"/>
    </location>
</feature>
<comment type="caution">
    <text evidence="3">The sequence shown here is derived from an EMBL/GenBank/DDBJ whole genome shotgun (WGS) entry which is preliminary data.</text>
</comment>
<name>A0AA39TMU0_9AGAR</name>
<feature type="region of interest" description="Disordered" evidence="1">
    <location>
        <begin position="46"/>
        <end position="65"/>
    </location>
</feature>
<organism evidence="3 4">
    <name type="scientific">Armillaria luteobubalina</name>
    <dbReference type="NCBI Taxonomy" id="153913"/>
    <lineage>
        <taxon>Eukaryota</taxon>
        <taxon>Fungi</taxon>
        <taxon>Dikarya</taxon>
        <taxon>Basidiomycota</taxon>
        <taxon>Agaricomycotina</taxon>
        <taxon>Agaricomycetes</taxon>
        <taxon>Agaricomycetidae</taxon>
        <taxon>Agaricales</taxon>
        <taxon>Marasmiineae</taxon>
        <taxon>Physalacriaceae</taxon>
        <taxon>Armillaria</taxon>
    </lineage>
</organism>
<dbReference type="Pfam" id="PF18380">
    <property type="entry name" value="GEN1_C"/>
    <property type="match status" value="1"/>
</dbReference>
<feature type="domain" description="Holliday junction resolvase Gen1 C-terminal" evidence="2">
    <location>
        <begin position="100"/>
        <end position="140"/>
    </location>
</feature>
<sequence length="327" mass="36586">MSHLAAFGGDEFTEWGTHFIIDRRVQDLIWEAAVIRVLRQAPLEAGDRERSQRHASGNEDRHIRQGGRYIQQCQRNAFVNRDSFQTASPVVPIPNANPFITKIVGSRRHVSTDYLLEYGVEVHLIQLIHLTDPGIKESGLRKPRVKRKRTKGREGLAAEPAITRSGVSVASDFIAPCELSELEPLSQSTQEDDGRGFNFTLPNPDMSDVEEDDDVIIVEGMKHGVINAHIVGREILTAPLETEDDSSLFGDISNTTSRGSRHETIMDDLFDQVMMVGRQLVPRKRLVRARSPEKNACAQSKRPRITSNVWAHSSPASSQTVIDMDAY</sequence>
<evidence type="ECO:0000313" key="3">
    <source>
        <dbReference type="EMBL" id="KAK0495191.1"/>
    </source>
</evidence>
<dbReference type="InterPro" id="IPR041177">
    <property type="entry name" value="GEN1_C"/>
</dbReference>
<reference evidence="3" key="1">
    <citation type="submission" date="2023-06" db="EMBL/GenBank/DDBJ databases">
        <authorList>
            <consortium name="Lawrence Berkeley National Laboratory"/>
            <person name="Ahrendt S."/>
            <person name="Sahu N."/>
            <person name="Indic B."/>
            <person name="Wong-Bajracharya J."/>
            <person name="Merenyi Z."/>
            <person name="Ke H.-M."/>
            <person name="Monk M."/>
            <person name="Kocsube S."/>
            <person name="Drula E."/>
            <person name="Lipzen A."/>
            <person name="Balint B."/>
            <person name="Henrissat B."/>
            <person name="Andreopoulos B."/>
            <person name="Martin F.M."/>
            <person name="Harder C.B."/>
            <person name="Rigling D."/>
            <person name="Ford K.L."/>
            <person name="Foster G.D."/>
            <person name="Pangilinan J."/>
            <person name="Papanicolaou A."/>
            <person name="Barry K."/>
            <person name="LaButti K."/>
            <person name="Viragh M."/>
            <person name="Koriabine M."/>
            <person name="Yan M."/>
            <person name="Riley R."/>
            <person name="Champramary S."/>
            <person name="Plett K.L."/>
            <person name="Tsai I.J."/>
            <person name="Slot J."/>
            <person name="Sipos G."/>
            <person name="Plett J."/>
            <person name="Nagy L.G."/>
            <person name="Grigoriev I.V."/>
        </authorList>
    </citation>
    <scope>NUCLEOTIDE SEQUENCE</scope>
    <source>
        <strain evidence="3">HWK02</strain>
    </source>
</reference>
<feature type="compositionally biased region" description="Basic and acidic residues" evidence="1">
    <location>
        <begin position="46"/>
        <end position="63"/>
    </location>
</feature>
<gene>
    <name evidence="3" type="ORF">EDD18DRAFT_1106436</name>
</gene>
<dbReference type="Proteomes" id="UP001175228">
    <property type="component" value="Unassembled WGS sequence"/>
</dbReference>
<evidence type="ECO:0000256" key="1">
    <source>
        <dbReference type="SAM" id="MobiDB-lite"/>
    </source>
</evidence>
<accession>A0AA39TMU0</accession>
<dbReference type="EMBL" id="JAUEPU010000018">
    <property type="protein sequence ID" value="KAK0495191.1"/>
    <property type="molecule type" value="Genomic_DNA"/>
</dbReference>
<evidence type="ECO:0000259" key="2">
    <source>
        <dbReference type="Pfam" id="PF18380"/>
    </source>
</evidence>
<proteinExistence type="predicted"/>
<dbReference type="AlphaFoldDB" id="A0AA39TMU0"/>
<evidence type="ECO:0000313" key="4">
    <source>
        <dbReference type="Proteomes" id="UP001175228"/>
    </source>
</evidence>
<protein>
    <recommendedName>
        <fullName evidence="2">Holliday junction resolvase Gen1 C-terminal domain-containing protein</fullName>
    </recommendedName>
</protein>